<dbReference type="InterPro" id="IPR032880">
    <property type="entry name" value="CSC1/OSCA1-like_N"/>
</dbReference>
<feature type="domain" description="CSC1/OSCA1-like cytosolic" evidence="13">
    <location>
        <begin position="189"/>
        <end position="259"/>
    </location>
</feature>
<name>A0A9Q1QK15_9CARY</name>
<dbReference type="GO" id="GO:0005886">
    <property type="term" value="C:plasma membrane"/>
    <property type="evidence" value="ECO:0007669"/>
    <property type="project" value="TreeGrafter"/>
</dbReference>
<gene>
    <name evidence="14" type="ORF">Cgig2_031326</name>
</gene>
<feature type="transmembrane region" description="Helical" evidence="10">
    <location>
        <begin position="603"/>
        <end position="622"/>
    </location>
</feature>
<dbReference type="Pfam" id="PF14703">
    <property type="entry name" value="PHM7_cyt"/>
    <property type="match status" value="1"/>
</dbReference>
<evidence type="ECO:0000256" key="2">
    <source>
        <dbReference type="ARBA" id="ARBA00007779"/>
    </source>
</evidence>
<keyword evidence="3" id="KW-0813">Transport</keyword>
<feature type="domain" description="CSC1/OSCA1-like N-terminal transmembrane" evidence="12">
    <location>
        <begin position="5"/>
        <end position="168"/>
    </location>
</feature>
<evidence type="ECO:0000313" key="14">
    <source>
        <dbReference type="EMBL" id="KAJ8445513.1"/>
    </source>
</evidence>
<protein>
    <submittedName>
        <fullName evidence="14">Uncharacterized protein</fullName>
    </submittedName>
</protein>
<evidence type="ECO:0000256" key="10">
    <source>
        <dbReference type="SAM" id="Phobius"/>
    </source>
</evidence>
<evidence type="ECO:0000313" key="15">
    <source>
        <dbReference type="Proteomes" id="UP001153076"/>
    </source>
</evidence>
<reference evidence="14" key="1">
    <citation type="submission" date="2022-04" db="EMBL/GenBank/DDBJ databases">
        <title>Carnegiea gigantea Genome sequencing and assembly v2.</title>
        <authorList>
            <person name="Copetti D."/>
            <person name="Sanderson M.J."/>
            <person name="Burquez A."/>
            <person name="Wojciechowski M.F."/>
        </authorList>
    </citation>
    <scope>NUCLEOTIDE SEQUENCE</scope>
    <source>
        <strain evidence="14">SGP5-SGP5p</strain>
        <tissue evidence="14">Aerial part</tissue>
    </source>
</reference>
<keyword evidence="8 10" id="KW-0472">Membrane</keyword>
<evidence type="ECO:0000256" key="5">
    <source>
        <dbReference type="ARBA" id="ARBA00022837"/>
    </source>
</evidence>
<keyword evidence="6 10" id="KW-1133">Transmembrane helix</keyword>
<dbReference type="Pfam" id="PF02714">
    <property type="entry name" value="RSN1_7TM"/>
    <property type="match status" value="1"/>
</dbReference>
<evidence type="ECO:0000256" key="9">
    <source>
        <dbReference type="ARBA" id="ARBA00023303"/>
    </source>
</evidence>
<feature type="transmembrane region" description="Helical" evidence="10">
    <location>
        <begin position="147"/>
        <end position="166"/>
    </location>
</feature>
<organism evidence="14 15">
    <name type="scientific">Carnegiea gigantea</name>
    <dbReference type="NCBI Taxonomy" id="171969"/>
    <lineage>
        <taxon>Eukaryota</taxon>
        <taxon>Viridiplantae</taxon>
        <taxon>Streptophyta</taxon>
        <taxon>Embryophyta</taxon>
        <taxon>Tracheophyta</taxon>
        <taxon>Spermatophyta</taxon>
        <taxon>Magnoliopsida</taxon>
        <taxon>eudicotyledons</taxon>
        <taxon>Gunneridae</taxon>
        <taxon>Pentapetalae</taxon>
        <taxon>Caryophyllales</taxon>
        <taxon>Cactineae</taxon>
        <taxon>Cactaceae</taxon>
        <taxon>Cactoideae</taxon>
        <taxon>Echinocereeae</taxon>
        <taxon>Carnegiea</taxon>
    </lineage>
</organism>
<dbReference type="OrthoDB" id="1689567at2759"/>
<dbReference type="Pfam" id="PF13967">
    <property type="entry name" value="RSN1_TM"/>
    <property type="match status" value="1"/>
</dbReference>
<dbReference type="PANTHER" id="PTHR13018">
    <property type="entry name" value="PROBABLE MEMBRANE PROTEIN DUF221-RELATED"/>
    <property type="match status" value="1"/>
</dbReference>
<feature type="transmembrane region" description="Helical" evidence="10">
    <location>
        <begin position="6"/>
        <end position="27"/>
    </location>
</feature>
<comment type="similarity">
    <text evidence="2">Belongs to the CSC1 (TC 1.A.17) family.</text>
</comment>
<evidence type="ECO:0000256" key="6">
    <source>
        <dbReference type="ARBA" id="ARBA00022989"/>
    </source>
</evidence>
<evidence type="ECO:0000256" key="1">
    <source>
        <dbReference type="ARBA" id="ARBA00004141"/>
    </source>
</evidence>
<keyword evidence="9" id="KW-0407">Ion channel</keyword>
<keyword evidence="4 10" id="KW-0812">Transmembrane</keyword>
<proteinExistence type="inferred from homology"/>
<dbReference type="Proteomes" id="UP001153076">
    <property type="component" value="Unassembled WGS sequence"/>
</dbReference>
<keyword evidence="15" id="KW-1185">Reference proteome</keyword>
<evidence type="ECO:0000259" key="13">
    <source>
        <dbReference type="Pfam" id="PF14703"/>
    </source>
</evidence>
<dbReference type="GO" id="GO:0005227">
    <property type="term" value="F:calcium-activated cation channel activity"/>
    <property type="evidence" value="ECO:0007669"/>
    <property type="project" value="InterPro"/>
</dbReference>
<dbReference type="AlphaFoldDB" id="A0A9Q1QK15"/>
<feature type="transmembrane region" description="Helical" evidence="10">
    <location>
        <begin position="550"/>
        <end position="582"/>
    </location>
</feature>
<keyword evidence="7" id="KW-0406">Ion transport</keyword>
<sequence length="722" mass="82202">MIVLALLTSVGINSALCVLFFVLYSLLRRQPGNFEVYLPRLLAEKGIDRRRYLGLWRLVPNPGWLKIAWELSEEELLSTSGLDAVVFTRIIIFSLRVFSFARIIGLFVLFPINCVGTQLAAFDITIISSETLDLFTISNVNNGSKWLWIHCSAVYLVTAFVCLLLYHEYNYICSKRIAYFYSSKPQPHQFTILARGIPVPPGSSISETVDSFFKEYHPSTYLCHMVIHRKNTCRDLFSQMKRLCKRLLHVHLEPDKENSTCDGCFGLFPRGIDLEIPLGDVEGNLRMEHTDASVAPQDIYSVIGLRASKVMLTRTSLLQLDAKSLIISGIIVGSRYGAAIVSSLQQSEKPTEWVTEQAPEPNDVYWPFFHSSFLQRWTSKELTLSAKENVLDFPIIKVISEIITGYLPNLILPLALKMVPPVMLFLSSIQGYISYSEIQRSACYKFLWFIIWNVFFANVLSGSVLNQLSFLLDLKSIPTHLAIGVPAQASFFIAYVVTLGWTSTLSELFRVIQFIQSLLQKCRCCCRCKRSKTDEFEVPDMAFHREIPRILFFGLLGITYFFLAPLILPFLLSYFFLSYIIFKNQFINVYAPKCETAGKFWPIVHNSTIFSLVLMHAIALGIFTLKKVPLASTLIFPLPLLTLLFNEYCRKRFLPNFTAYSAQTLIKKDREDGNDPHMPEFFDKLITAYKDPALSQVQFLDSNGQRTPNHLDNHAASLLSHA</sequence>
<evidence type="ECO:0000256" key="3">
    <source>
        <dbReference type="ARBA" id="ARBA00022448"/>
    </source>
</evidence>
<feature type="domain" description="CSC1/OSCA1-like 7TM region" evidence="11">
    <location>
        <begin position="396"/>
        <end position="623"/>
    </location>
</feature>
<dbReference type="InterPro" id="IPR003864">
    <property type="entry name" value="CSC1/OSCA1-like_7TM"/>
</dbReference>
<evidence type="ECO:0000256" key="4">
    <source>
        <dbReference type="ARBA" id="ARBA00022692"/>
    </source>
</evidence>
<keyword evidence="5" id="KW-0106">Calcium</keyword>
<dbReference type="PANTHER" id="PTHR13018:SF104">
    <property type="entry name" value="ERD (EARLY-RESPONSIVE TO DEHYDRATION STRESS) FAMILY PROTEIN"/>
    <property type="match status" value="1"/>
</dbReference>
<comment type="caution">
    <text evidence="14">The sequence shown here is derived from an EMBL/GenBank/DDBJ whole genome shotgun (WGS) entry which is preliminary data.</text>
</comment>
<feature type="transmembrane region" description="Helical" evidence="10">
    <location>
        <begin position="103"/>
        <end position="127"/>
    </location>
</feature>
<accession>A0A9Q1QK15</accession>
<feature type="transmembrane region" description="Helical" evidence="10">
    <location>
        <begin position="628"/>
        <end position="645"/>
    </location>
</feature>
<comment type="subcellular location">
    <subcellularLocation>
        <location evidence="1">Membrane</location>
        <topology evidence="1">Multi-pass membrane protein</topology>
    </subcellularLocation>
</comment>
<dbReference type="InterPro" id="IPR045122">
    <property type="entry name" value="Csc1-like"/>
</dbReference>
<feature type="transmembrane region" description="Helical" evidence="10">
    <location>
        <begin position="477"/>
        <end position="501"/>
    </location>
</feature>
<dbReference type="EMBL" id="JAKOGI010000077">
    <property type="protein sequence ID" value="KAJ8445513.1"/>
    <property type="molecule type" value="Genomic_DNA"/>
</dbReference>
<dbReference type="InterPro" id="IPR027815">
    <property type="entry name" value="CSC1/OSCA1-like_cyt"/>
</dbReference>
<evidence type="ECO:0000259" key="12">
    <source>
        <dbReference type="Pfam" id="PF13967"/>
    </source>
</evidence>
<evidence type="ECO:0000256" key="8">
    <source>
        <dbReference type="ARBA" id="ARBA00023136"/>
    </source>
</evidence>
<evidence type="ECO:0000256" key="7">
    <source>
        <dbReference type="ARBA" id="ARBA00023065"/>
    </source>
</evidence>
<evidence type="ECO:0000259" key="11">
    <source>
        <dbReference type="Pfam" id="PF02714"/>
    </source>
</evidence>
<feature type="transmembrane region" description="Helical" evidence="10">
    <location>
        <begin position="446"/>
        <end position="465"/>
    </location>
</feature>